<dbReference type="EMBL" id="HBIK01027123">
    <property type="protein sequence ID" value="CAE0387723.1"/>
    <property type="molecule type" value="Transcribed_RNA"/>
</dbReference>
<reference evidence="1" key="1">
    <citation type="submission" date="2021-01" db="EMBL/GenBank/DDBJ databases">
        <authorList>
            <person name="Corre E."/>
            <person name="Pelletier E."/>
            <person name="Niang G."/>
            <person name="Scheremetjew M."/>
            <person name="Finn R."/>
            <person name="Kale V."/>
            <person name="Holt S."/>
            <person name="Cochrane G."/>
            <person name="Meng A."/>
            <person name="Brown T."/>
            <person name="Cohen L."/>
        </authorList>
    </citation>
    <scope>NUCLEOTIDE SEQUENCE</scope>
    <source>
        <strain evidence="1">CT5</strain>
    </source>
</reference>
<proteinExistence type="predicted"/>
<evidence type="ECO:0000313" key="1">
    <source>
        <dbReference type="EMBL" id="CAE0387723.1"/>
    </source>
</evidence>
<protein>
    <submittedName>
        <fullName evidence="1">Uncharacterized protein</fullName>
    </submittedName>
</protein>
<name>A0A7S3NYA4_EUPCR</name>
<dbReference type="AlphaFoldDB" id="A0A7S3NYA4"/>
<accession>A0A7S3NYA4</accession>
<organism evidence="1">
    <name type="scientific">Euplotes crassus</name>
    <dbReference type="NCBI Taxonomy" id="5936"/>
    <lineage>
        <taxon>Eukaryota</taxon>
        <taxon>Sar</taxon>
        <taxon>Alveolata</taxon>
        <taxon>Ciliophora</taxon>
        <taxon>Intramacronucleata</taxon>
        <taxon>Spirotrichea</taxon>
        <taxon>Hypotrichia</taxon>
        <taxon>Euplotida</taxon>
        <taxon>Euplotidae</taxon>
        <taxon>Moneuplotes</taxon>
    </lineage>
</organism>
<gene>
    <name evidence="1" type="ORF">ECRA1380_LOCUS12695</name>
</gene>
<sequence length="152" mass="18125">MKTKKKNLSKRKDLSFLKKIRNAQKLLAKKQYAGIWSNRRPMCRSTETSPVHSGRFCLGDVSRLEFIYRLSNLSKKRIVLQNRDDQQKQKMIMDLKKLQKDLFRKISSNGLNMHKKEKYLRRQKFTKRMFGGVKSDDELRISGFEQRRGVQE</sequence>